<evidence type="ECO:0000313" key="8">
    <source>
        <dbReference type="EMBL" id="MDJ1485562.1"/>
    </source>
</evidence>
<evidence type="ECO:0000259" key="7">
    <source>
        <dbReference type="Pfam" id="PF14322"/>
    </source>
</evidence>
<evidence type="ECO:0000256" key="4">
    <source>
        <dbReference type="ARBA" id="ARBA00023136"/>
    </source>
</evidence>
<dbReference type="Pfam" id="PF14322">
    <property type="entry name" value="SusD-like_3"/>
    <property type="match status" value="1"/>
</dbReference>
<comment type="caution">
    <text evidence="8">The sequence shown here is derived from an EMBL/GenBank/DDBJ whole genome shotgun (WGS) entry which is preliminary data.</text>
</comment>
<comment type="subcellular location">
    <subcellularLocation>
        <location evidence="1">Cell outer membrane</location>
    </subcellularLocation>
</comment>
<dbReference type="GO" id="GO:0009279">
    <property type="term" value="C:cell outer membrane"/>
    <property type="evidence" value="ECO:0007669"/>
    <property type="project" value="UniProtKB-SubCell"/>
</dbReference>
<sequence>MKKIVLIALTMSCVFMTSCNKDFLERPSQNNPTEENYYNNAEQVNSATGLLYNRVWYDYQDKAFHAIGEALGGNMLTANDPNYGGLVYNKFTFTSSDVLVAASWASLYSVVGSASSLVQTLENKRAAVSDDAYLVQGIAEARFMRGVAFFFLARAFGDVPIIDDPVAFASSGVFDSPRYLQKDVLRYVLEDLQYAEDNLASEASQKGRITNLSATGLMAKVYLYMGDYANAKAKAAEVINSGKYDLYPDYNAMFTSSAANNNQESLFAWQWIAEGGYSYGNPIQAYCGTQALLKPTTGAGWGSVIPTIDLIKSYETGDKRRGWSLMEHGFFRADWTNKNFPNGYRYDTTSIGGDEDFKTKNTSRANALKYVVGPGTNGENVNGTSTDICTYILRYADILLIYAEATLGDNASTSDATALEAFNKVRKRAGLIALTSLTKDIILHERRVELAFEGDYWFDIQRQGFEKAKAIIAQQERGGYDFSGTHKINSEKVVLTSAAQLFLPIPQTDLTASPKLSEEPVPYY</sequence>
<evidence type="ECO:0000313" key="9">
    <source>
        <dbReference type="Proteomes" id="UP001241110"/>
    </source>
</evidence>
<dbReference type="InterPro" id="IPR033985">
    <property type="entry name" value="SusD-like_N"/>
</dbReference>
<proteinExistence type="inferred from homology"/>
<feature type="domain" description="RagB/SusD" evidence="6">
    <location>
        <begin position="264"/>
        <end position="520"/>
    </location>
</feature>
<dbReference type="PROSITE" id="PS51257">
    <property type="entry name" value="PROKAR_LIPOPROTEIN"/>
    <property type="match status" value="1"/>
</dbReference>
<evidence type="ECO:0000256" key="3">
    <source>
        <dbReference type="ARBA" id="ARBA00022729"/>
    </source>
</evidence>
<keyword evidence="3" id="KW-0732">Signal</keyword>
<dbReference type="Pfam" id="PF07980">
    <property type="entry name" value="SusD_RagB"/>
    <property type="match status" value="1"/>
</dbReference>
<dbReference type="InterPro" id="IPR012944">
    <property type="entry name" value="SusD_RagB_dom"/>
</dbReference>
<dbReference type="EMBL" id="JASJOS010000021">
    <property type="protein sequence ID" value="MDJ1485562.1"/>
    <property type="molecule type" value="Genomic_DNA"/>
</dbReference>
<evidence type="ECO:0000256" key="5">
    <source>
        <dbReference type="ARBA" id="ARBA00023237"/>
    </source>
</evidence>
<name>A0AAE3QU85_9BACT</name>
<dbReference type="Gene3D" id="1.25.40.390">
    <property type="match status" value="1"/>
</dbReference>
<protein>
    <submittedName>
        <fullName evidence="8">RagB/SusD family nutrient uptake outer membrane protein</fullName>
    </submittedName>
</protein>
<evidence type="ECO:0000259" key="6">
    <source>
        <dbReference type="Pfam" id="PF07980"/>
    </source>
</evidence>
<accession>A0AAE3QU85</accession>
<dbReference type="RefSeq" id="WP_313988281.1">
    <property type="nucleotide sequence ID" value="NZ_JASJOS010000021.1"/>
</dbReference>
<evidence type="ECO:0000256" key="1">
    <source>
        <dbReference type="ARBA" id="ARBA00004442"/>
    </source>
</evidence>
<keyword evidence="5" id="KW-0998">Cell outer membrane</keyword>
<dbReference type="InterPro" id="IPR011990">
    <property type="entry name" value="TPR-like_helical_dom_sf"/>
</dbReference>
<evidence type="ECO:0000256" key="2">
    <source>
        <dbReference type="ARBA" id="ARBA00006275"/>
    </source>
</evidence>
<dbReference type="SUPFAM" id="SSF48452">
    <property type="entry name" value="TPR-like"/>
    <property type="match status" value="1"/>
</dbReference>
<comment type="similarity">
    <text evidence="2">Belongs to the SusD family.</text>
</comment>
<dbReference type="Proteomes" id="UP001241110">
    <property type="component" value="Unassembled WGS sequence"/>
</dbReference>
<organism evidence="8 9">
    <name type="scientific">Xanthocytophaga flava</name>
    <dbReference type="NCBI Taxonomy" id="3048013"/>
    <lineage>
        <taxon>Bacteria</taxon>
        <taxon>Pseudomonadati</taxon>
        <taxon>Bacteroidota</taxon>
        <taxon>Cytophagia</taxon>
        <taxon>Cytophagales</taxon>
        <taxon>Rhodocytophagaceae</taxon>
        <taxon>Xanthocytophaga</taxon>
    </lineage>
</organism>
<dbReference type="AlphaFoldDB" id="A0AAE3QU85"/>
<gene>
    <name evidence="8" type="ORF">QNI16_34045</name>
</gene>
<feature type="domain" description="SusD-like N-terminal" evidence="7">
    <location>
        <begin position="22"/>
        <end position="223"/>
    </location>
</feature>
<reference evidence="8" key="1">
    <citation type="submission" date="2023-05" db="EMBL/GenBank/DDBJ databases">
        <authorList>
            <person name="Zhang X."/>
        </authorList>
    </citation>
    <scope>NUCLEOTIDE SEQUENCE</scope>
    <source>
        <strain evidence="8">YF14B1</strain>
    </source>
</reference>
<keyword evidence="4" id="KW-0472">Membrane</keyword>